<organism evidence="3 4">
    <name type="scientific">Spirosoma radiotolerans</name>
    <dbReference type="NCBI Taxonomy" id="1379870"/>
    <lineage>
        <taxon>Bacteria</taxon>
        <taxon>Pseudomonadati</taxon>
        <taxon>Bacteroidota</taxon>
        <taxon>Cytophagia</taxon>
        <taxon>Cytophagales</taxon>
        <taxon>Cytophagaceae</taxon>
        <taxon>Spirosoma</taxon>
    </lineage>
</organism>
<dbReference type="PANTHER" id="PTHR42659:SF1">
    <property type="entry name" value="OXIDOREDUCTASE"/>
    <property type="match status" value="1"/>
</dbReference>
<dbReference type="GO" id="GO:0016491">
    <property type="term" value="F:oxidoreductase activity"/>
    <property type="evidence" value="ECO:0007669"/>
    <property type="project" value="InterPro"/>
</dbReference>
<dbReference type="InterPro" id="IPR002346">
    <property type="entry name" value="Mopterin_DH_FAD-bd"/>
</dbReference>
<dbReference type="SUPFAM" id="SSF56176">
    <property type="entry name" value="FAD-binding/transporter-associated domain-like"/>
    <property type="match status" value="1"/>
</dbReference>
<dbReference type="InterPro" id="IPR016166">
    <property type="entry name" value="FAD-bd_PCMH"/>
</dbReference>
<dbReference type="Proteomes" id="UP000033054">
    <property type="component" value="Chromosome"/>
</dbReference>
<dbReference type="InterPro" id="IPR036318">
    <property type="entry name" value="FAD-bd_PCMH-like_sf"/>
</dbReference>
<evidence type="ECO:0000259" key="2">
    <source>
        <dbReference type="PROSITE" id="PS51387"/>
    </source>
</evidence>
<dbReference type="EMBL" id="CP010429">
    <property type="protein sequence ID" value="AKD57033.1"/>
    <property type="molecule type" value="Genomic_DNA"/>
</dbReference>
<dbReference type="InterPro" id="IPR005107">
    <property type="entry name" value="CO_DH_flav_C"/>
</dbReference>
<dbReference type="Gene3D" id="3.30.390.50">
    <property type="entry name" value="CO dehydrogenase flavoprotein, C-terminal domain"/>
    <property type="match status" value="1"/>
</dbReference>
<proteinExistence type="predicted"/>
<dbReference type="Pfam" id="PF00941">
    <property type="entry name" value="FAD_binding_5"/>
    <property type="match status" value="1"/>
</dbReference>
<dbReference type="PANTHER" id="PTHR42659">
    <property type="entry name" value="XANTHINE DEHYDROGENASE SUBUNIT C-RELATED"/>
    <property type="match status" value="1"/>
</dbReference>
<keyword evidence="1" id="KW-0274">FAD</keyword>
<dbReference type="SMART" id="SM01092">
    <property type="entry name" value="CO_deh_flav_C"/>
    <property type="match status" value="1"/>
</dbReference>
<dbReference type="OrthoDB" id="9814706at2"/>
<dbReference type="GO" id="GO:0071949">
    <property type="term" value="F:FAD binding"/>
    <property type="evidence" value="ECO:0007669"/>
    <property type="project" value="InterPro"/>
</dbReference>
<name>A0A0E3ZYU6_9BACT</name>
<dbReference type="InterPro" id="IPR036683">
    <property type="entry name" value="CO_DH_flav_C_dom_sf"/>
</dbReference>
<dbReference type="PROSITE" id="PS51387">
    <property type="entry name" value="FAD_PCMH"/>
    <property type="match status" value="1"/>
</dbReference>
<protein>
    <submittedName>
        <fullName evidence="3">FAD-binding molybdopterin dehydrogenase</fullName>
    </submittedName>
</protein>
<dbReference type="SUPFAM" id="SSF55447">
    <property type="entry name" value="CO dehydrogenase flavoprotein C-terminal domain-like"/>
    <property type="match status" value="1"/>
</dbReference>
<keyword evidence="4" id="KW-1185">Reference proteome</keyword>
<dbReference type="AlphaFoldDB" id="A0A0E3ZYU6"/>
<feature type="domain" description="FAD-binding PCMH-type" evidence="2">
    <location>
        <begin position="1"/>
        <end position="227"/>
    </location>
</feature>
<keyword evidence="1" id="KW-0285">Flavoprotein</keyword>
<reference evidence="3 4" key="1">
    <citation type="journal article" date="2014" name="Curr. Microbiol.">
        <title>Spirosoma radiotolerans sp. nov., a gamma-radiation-resistant bacterium isolated from gamma ray-irradiated soil.</title>
        <authorList>
            <person name="Lee J.J."/>
            <person name="Srinivasan S."/>
            <person name="Lim S."/>
            <person name="Joe M."/>
            <person name="Im S."/>
            <person name="Bae S.I."/>
            <person name="Park K.R."/>
            <person name="Han J.H."/>
            <person name="Park S.H."/>
            <person name="Joo B.M."/>
            <person name="Park S.J."/>
            <person name="Kim M.K."/>
        </authorList>
    </citation>
    <scope>NUCLEOTIDE SEQUENCE [LARGE SCALE GENOMIC DNA]</scope>
    <source>
        <strain evidence="3 4">DG5A</strain>
    </source>
</reference>
<gene>
    <name evidence="3" type="ORF">SD10_21185</name>
</gene>
<evidence type="ECO:0000256" key="1">
    <source>
        <dbReference type="ARBA" id="ARBA00022827"/>
    </source>
</evidence>
<sequence length="339" mass="36624">MRPFKYTNAKDASSAAKLLTVNPNARLLAGGTNLLDLMKEDVERPDELIDITRLSLTQIKPISAGANQGGISIGSLGKNTDAANHPLIRQNYPLLTQAILAGASGQIRNMATNGGNLLQRTRCPYFYDVAMPCNKREPGSGCGALEGINRMHAIFGWSEKCVAVYPSDMAVALAALDAVIHVRNADGQERTINFADFHRLPGDSPEKDTNLNHDELITAIELPKTKLADHAYYLKVRDRASYAFALVSVAAALEIDSSRSGNRIVQARIALGGVAHKPWRAFAAEKMLIGKDATEANFKLAADAEMANAKPLAHNKFKVELGNRSIVRALQLALEGNKA</sequence>
<dbReference type="PATRIC" id="fig|1379870.5.peg.4570"/>
<dbReference type="Gene3D" id="3.30.465.10">
    <property type="match status" value="1"/>
</dbReference>
<dbReference type="InterPro" id="IPR051312">
    <property type="entry name" value="Diverse_Substr_Oxidored"/>
</dbReference>
<dbReference type="InterPro" id="IPR016167">
    <property type="entry name" value="FAD-bd_PCMH_sub1"/>
</dbReference>
<evidence type="ECO:0000313" key="4">
    <source>
        <dbReference type="Proteomes" id="UP000033054"/>
    </source>
</evidence>
<dbReference type="Pfam" id="PF03450">
    <property type="entry name" value="CO_deh_flav_C"/>
    <property type="match status" value="1"/>
</dbReference>
<dbReference type="InterPro" id="IPR016169">
    <property type="entry name" value="FAD-bd_PCMH_sub2"/>
</dbReference>
<dbReference type="HOGENOM" id="CLU_058050_1_0_10"/>
<dbReference type="STRING" id="1379870.SD10_21185"/>
<accession>A0A0E3ZYU6</accession>
<dbReference type="RefSeq" id="WP_046576544.1">
    <property type="nucleotide sequence ID" value="NZ_CP010429.1"/>
</dbReference>
<evidence type="ECO:0000313" key="3">
    <source>
        <dbReference type="EMBL" id="AKD57033.1"/>
    </source>
</evidence>
<dbReference type="KEGG" id="srd:SD10_21185"/>
<dbReference type="Gene3D" id="3.30.43.10">
    <property type="entry name" value="Uridine Diphospho-n-acetylenolpyruvylglucosamine Reductase, domain 2"/>
    <property type="match status" value="1"/>
</dbReference>